<dbReference type="EMBL" id="JAVDVY010000002">
    <property type="protein sequence ID" value="MDR7135704.1"/>
    <property type="molecule type" value="Genomic_DNA"/>
</dbReference>
<evidence type="ECO:0000313" key="8">
    <source>
        <dbReference type="Proteomes" id="UP001251524"/>
    </source>
</evidence>
<organism evidence="7 8">
    <name type="scientific">Lysobacter niastensis</name>
    <dbReference type="NCBI Taxonomy" id="380629"/>
    <lineage>
        <taxon>Bacteria</taxon>
        <taxon>Pseudomonadati</taxon>
        <taxon>Pseudomonadota</taxon>
        <taxon>Gammaproteobacteria</taxon>
        <taxon>Lysobacterales</taxon>
        <taxon>Lysobacteraceae</taxon>
        <taxon>Lysobacter</taxon>
    </lineage>
</organism>
<evidence type="ECO:0000256" key="3">
    <source>
        <dbReference type="ARBA" id="ARBA00022989"/>
    </source>
</evidence>
<feature type="domain" description="TonB C-terminal" evidence="6">
    <location>
        <begin position="106"/>
        <end position="201"/>
    </location>
</feature>
<evidence type="ECO:0000256" key="4">
    <source>
        <dbReference type="ARBA" id="ARBA00023136"/>
    </source>
</evidence>
<dbReference type="SUPFAM" id="SSF74653">
    <property type="entry name" value="TolA/TonB C-terminal domain"/>
    <property type="match status" value="1"/>
</dbReference>
<evidence type="ECO:0000259" key="6">
    <source>
        <dbReference type="PROSITE" id="PS52015"/>
    </source>
</evidence>
<gene>
    <name evidence="7" type="ORF">J2X06_002913</name>
</gene>
<dbReference type="InterPro" id="IPR037682">
    <property type="entry name" value="TonB_C"/>
</dbReference>
<name>A0ABU1WDL1_9GAMM</name>
<evidence type="ECO:0000256" key="2">
    <source>
        <dbReference type="ARBA" id="ARBA00022692"/>
    </source>
</evidence>
<sequence>MSQMRCRCAISLVLLVAVPVHAGEDTGAIKGHFEGWAGIDAGGTLQSFEPGGEARPELLAALNEQLRAVRFSPALENGRAVPLRTYLRGGYTLEPAQSNGRLVLSSVEMGPRPKLTVVPNPPRRIMQGLDTKAWVRVVFTVTVSGKVSALGIESSEGTGEFTREVRDAAAKWQFEPETIEGRPRATRVRQDFLVTSQTDEVPMLPSCSKDQAGRVQVIGTEACPSLLVMQLRRDESRLGREVHVENP</sequence>
<comment type="subcellular location">
    <subcellularLocation>
        <location evidence="1">Membrane</location>
        <topology evidence="1">Single-pass membrane protein</topology>
    </subcellularLocation>
</comment>
<feature type="chain" id="PRO_5045571430" evidence="5">
    <location>
        <begin position="23"/>
        <end position="247"/>
    </location>
</feature>
<evidence type="ECO:0000313" key="7">
    <source>
        <dbReference type="EMBL" id="MDR7135704.1"/>
    </source>
</evidence>
<dbReference type="Pfam" id="PF03544">
    <property type="entry name" value="TonB_C"/>
    <property type="match status" value="1"/>
</dbReference>
<keyword evidence="4" id="KW-0472">Membrane</keyword>
<accession>A0ABU1WDL1</accession>
<reference evidence="7 8" key="1">
    <citation type="submission" date="2023-07" db="EMBL/GenBank/DDBJ databases">
        <title>Sorghum-associated microbial communities from plants grown in Nebraska, USA.</title>
        <authorList>
            <person name="Schachtman D."/>
        </authorList>
    </citation>
    <scope>NUCLEOTIDE SEQUENCE [LARGE SCALE GENOMIC DNA]</scope>
    <source>
        <strain evidence="7 8">BE198</strain>
    </source>
</reference>
<dbReference type="Gene3D" id="3.30.1150.10">
    <property type="match status" value="1"/>
</dbReference>
<dbReference type="RefSeq" id="WP_310063544.1">
    <property type="nucleotide sequence ID" value="NZ_JAVDVY010000002.1"/>
</dbReference>
<keyword evidence="8" id="KW-1185">Reference proteome</keyword>
<dbReference type="NCBIfam" id="TIGR01352">
    <property type="entry name" value="tonB_Cterm"/>
    <property type="match status" value="1"/>
</dbReference>
<evidence type="ECO:0000256" key="1">
    <source>
        <dbReference type="ARBA" id="ARBA00004167"/>
    </source>
</evidence>
<keyword evidence="3" id="KW-1133">Transmembrane helix</keyword>
<evidence type="ECO:0000256" key="5">
    <source>
        <dbReference type="SAM" id="SignalP"/>
    </source>
</evidence>
<feature type="signal peptide" evidence="5">
    <location>
        <begin position="1"/>
        <end position="22"/>
    </location>
</feature>
<proteinExistence type="predicted"/>
<dbReference type="InterPro" id="IPR006260">
    <property type="entry name" value="TonB/TolA_C"/>
</dbReference>
<keyword evidence="5" id="KW-0732">Signal</keyword>
<keyword evidence="2" id="KW-0812">Transmembrane</keyword>
<comment type="caution">
    <text evidence="7">The sequence shown here is derived from an EMBL/GenBank/DDBJ whole genome shotgun (WGS) entry which is preliminary data.</text>
</comment>
<dbReference type="Proteomes" id="UP001251524">
    <property type="component" value="Unassembled WGS sequence"/>
</dbReference>
<dbReference type="PROSITE" id="PS52015">
    <property type="entry name" value="TONB_CTD"/>
    <property type="match status" value="1"/>
</dbReference>
<protein>
    <submittedName>
        <fullName evidence="7">TonB family protein</fullName>
    </submittedName>
</protein>